<organism evidence="3 4">
    <name type="scientific">Sorangium cellulosum</name>
    <name type="common">Polyangium cellulosum</name>
    <dbReference type="NCBI Taxonomy" id="56"/>
    <lineage>
        <taxon>Bacteria</taxon>
        <taxon>Pseudomonadati</taxon>
        <taxon>Myxococcota</taxon>
        <taxon>Polyangia</taxon>
        <taxon>Polyangiales</taxon>
        <taxon>Polyangiaceae</taxon>
        <taxon>Sorangium</taxon>
    </lineage>
</organism>
<dbReference type="Proteomes" id="UP000238348">
    <property type="component" value="Chromosome"/>
</dbReference>
<name>A0A2L0EYM5_SORCE</name>
<reference evidence="3 4" key="1">
    <citation type="submission" date="2015-09" db="EMBL/GenBank/DDBJ databases">
        <title>Sorangium comparison.</title>
        <authorList>
            <person name="Zaburannyi N."/>
            <person name="Bunk B."/>
            <person name="Overmann J."/>
            <person name="Mueller R."/>
        </authorList>
    </citation>
    <scope>NUCLEOTIDE SEQUENCE [LARGE SCALE GENOMIC DNA]</scope>
    <source>
        <strain evidence="3 4">So ce26</strain>
    </source>
</reference>
<evidence type="ECO:0000313" key="3">
    <source>
        <dbReference type="EMBL" id="AUX44407.1"/>
    </source>
</evidence>
<feature type="compositionally biased region" description="Pro residues" evidence="1">
    <location>
        <begin position="129"/>
        <end position="161"/>
    </location>
</feature>
<feature type="region of interest" description="Disordered" evidence="1">
    <location>
        <begin position="65"/>
        <end position="91"/>
    </location>
</feature>
<feature type="compositionally biased region" description="Low complexity" evidence="1">
    <location>
        <begin position="162"/>
        <end position="184"/>
    </location>
</feature>
<protein>
    <recommendedName>
        <fullName evidence="2">Tox-REase-5 domain-containing protein</fullName>
    </recommendedName>
</protein>
<evidence type="ECO:0000313" key="4">
    <source>
        <dbReference type="Proteomes" id="UP000238348"/>
    </source>
</evidence>
<feature type="domain" description="Tox-REase-5" evidence="2">
    <location>
        <begin position="237"/>
        <end position="336"/>
    </location>
</feature>
<feature type="region of interest" description="Disordered" evidence="1">
    <location>
        <begin position="1"/>
        <end position="40"/>
    </location>
</feature>
<sequence>MTTGLWPRSSAGAMPQRLSSWIGPGSKRPYARRGSRPRPLASRIRNCARASCSLGRCAFRGSGKIRPSPSFSPLAPEHRKPASTMRAPSSESWLSAQAWATGYGGKVTHINEMLAPIFFRPRLRPQLLPLPLPRRPPPQQPAPSQLPPPRLPPPPPPPPLPSSGAPDAPTGGPAGAPDATALPLTSSPIADAKTEAEILSHAGTDTCATCKNCIALANGYPKWRGYSPDRDNQRDGYEYQHFIVSWMLHEPERGRIQEWEFKVWFDGIQPSICQLIEAKYGYDNFFELDKGRSDGRFRPQGWAITAIEDTKREARNQLKVVRPLYPEVKLLWVFSRQILYYYMIDYFYQDGLSPPIATLIVPYQATGRK</sequence>
<gene>
    <name evidence="3" type="ORF">SOCE26_058710</name>
</gene>
<dbReference type="AlphaFoldDB" id="A0A2L0EYM5"/>
<evidence type="ECO:0000256" key="1">
    <source>
        <dbReference type="SAM" id="MobiDB-lite"/>
    </source>
</evidence>
<proteinExistence type="predicted"/>
<dbReference type="Pfam" id="PF15648">
    <property type="entry name" value="Tox-REase-5"/>
    <property type="match status" value="1"/>
</dbReference>
<accession>A0A2L0EYM5</accession>
<dbReference type="EMBL" id="CP012673">
    <property type="protein sequence ID" value="AUX44407.1"/>
    <property type="molecule type" value="Genomic_DNA"/>
</dbReference>
<feature type="region of interest" description="Disordered" evidence="1">
    <location>
        <begin position="129"/>
        <end position="184"/>
    </location>
</feature>
<dbReference type="InterPro" id="IPR028904">
    <property type="entry name" value="Tox-REase-5_dom"/>
</dbReference>
<evidence type="ECO:0000259" key="2">
    <source>
        <dbReference type="Pfam" id="PF15648"/>
    </source>
</evidence>